<dbReference type="RefSeq" id="WP_255037179.1">
    <property type="nucleotide sequence ID" value="NZ_RJUF01000027.1"/>
</dbReference>
<accession>A0AAE3H248</accession>
<dbReference type="EMBL" id="RJUF01000027">
    <property type="protein sequence ID" value="MCP9763398.1"/>
    <property type="molecule type" value="Genomic_DNA"/>
</dbReference>
<comment type="caution">
    <text evidence="1">The sequence shown here is derived from an EMBL/GenBank/DDBJ whole genome shotgun (WGS) entry which is preliminary data.</text>
</comment>
<dbReference type="Proteomes" id="UP001204144">
    <property type="component" value="Unassembled WGS sequence"/>
</dbReference>
<reference evidence="1 2" key="1">
    <citation type="submission" date="2018-11" db="EMBL/GenBank/DDBJ databases">
        <title>Novel bacteria species description.</title>
        <authorList>
            <person name="Han J.-H."/>
        </authorList>
    </citation>
    <scope>NUCLEOTIDE SEQUENCE [LARGE SCALE GENOMIC DNA]</scope>
    <source>
        <strain evidence="1 2">KCTC23259</strain>
    </source>
</reference>
<protein>
    <submittedName>
        <fullName evidence="1">Glycosyl transferase</fullName>
    </submittedName>
</protein>
<organism evidence="1 2">
    <name type="scientific">Lacihabitans soyangensis</name>
    <dbReference type="NCBI Taxonomy" id="869394"/>
    <lineage>
        <taxon>Bacteria</taxon>
        <taxon>Pseudomonadati</taxon>
        <taxon>Bacteroidota</taxon>
        <taxon>Cytophagia</taxon>
        <taxon>Cytophagales</taxon>
        <taxon>Leadbetterellaceae</taxon>
        <taxon>Lacihabitans</taxon>
    </lineage>
</organism>
<dbReference type="InterPro" id="IPR029044">
    <property type="entry name" value="Nucleotide-diphossugar_trans"/>
</dbReference>
<dbReference type="SUPFAM" id="SSF53448">
    <property type="entry name" value="Nucleotide-diphospho-sugar transferases"/>
    <property type="match status" value="1"/>
</dbReference>
<dbReference type="Gene3D" id="3.90.550.10">
    <property type="entry name" value="Spore Coat Polysaccharide Biosynthesis Protein SpsA, Chain A"/>
    <property type="match status" value="1"/>
</dbReference>
<evidence type="ECO:0000313" key="2">
    <source>
        <dbReference type="Proteomes" id="UP001204144"/>
    </source>
</evidence>
<keyword evidence="1" id="KW-0808">Transferase</keyword>
<dbReference type="GO" id="GO:0016740">
    <property type="term" value="F:transferase activity"/>
    <property type="evidence" value="ECO:0007669"/>
    <property type="project" value="UniProtKB-KW"/>
</dbReference>
<dbReference type="AlphaFoldDB" id="A0AAE3H248"/>
<evidence type="ECO:0000313" key="1">
    <source>
        <dbReference type="EMBL" id="MCP9763398.1"/>
    </source>
</evidence>
<sequence length="331" mass="39173">MSQKFAFTICSINYLAQARVLADSLKKTNPDYEFVIGLCDKIDGSGVDTSKLEGFNLLEVHKIGIDGFDEMCDRYDITELNTAVKPFYIDYFFKTKKEIDAVIYFDPDIEIFDKLTGLEEGLKENNVILTPHFYTPIFDKKTRTEQQMFVNGIYNLGFLAVSRSEETDKFMHWWMTKLKTECYMDIQNGMFVDQLYCNMVPLYFEGVKIDKYPGYNISYWNLHERNFTFENGKYFVNGQPLVFYHYSGINIKDPQNISRWQDRFDLNNRPDLVEIFKNYRAQLAQNENDYFKSIRCFYLKPVPEVPKKSILKRILTSITFRIYHFCEKLPI</sequence>
<proteinExistence type="predicted"/>
<gene>
    <name evidence="1" type="ORF">EGI31_10545</name>
</gene>
<keyword evidence="2" id="KW-1185">Reference proteome</keyword>
<name>A0AAE3H248_9BACT</name>